<evidence type="ECO:0000313" key="2">
    <source>
        <dbReference type="EMBL" id="KAK7508338.1"/>
    </source>
</evidence>
<keyword evidence="3" id="KW-1185">Reference proteome</keyword>
<comment type="caution">
    <text evidence="2">The sequence shown here is derived from an EMBL/GenBank/DDBJ whole genome shotgun (WGS) entry which is preliminary data.</text>
</comment>
<dbReference type="AlphaFoldDB" id="A0ABD0MB49"/>
<proteinExistence type="predicted"/>
<accession>A0ABD0MB49</accession>
<dbReference type="EMBL" id="JACVVK020000002">
    <property type="protein sequence ID" value="KAK7508338.1"/>
    <property type="molecule type" value="Genomic_DNA"/>
</dbReference>
<keyword evidence="1" id="KW-1133">Transmembrane helix</keyword>
<feature type="transmembrane region" description="Helical" evidence="1">
    <location>
        <begin position="70"/>
        <end position="87"/>
    </location>
</feature>
<evidence type="ECO:0000313" key="3">
    <source>
        <dbReference type="Proteomes" id="UP001519460"/>
    </source>
</evidence>
<keyword evidence="1" id="KW-0812">Transmembrane</keyword>
<protein>
    <submittedName>
        <fullName evidence="2">Uncharacterized protein</fullName>
    </submittedName>
</protein>
<gene>
    <name evidence="2" type="ORF">BaRGS_00000577</name>
</gene>
<organism evidence="2 3">
    <name type="scientific">Batillaria attramentaria</name>
    <dbReference type="NCBI Taxonomy" id="370345"/>
    <lineage>
        <taxon>Eukaryota</taxon>
        <taxon>Metazoa</taxon>
        <taxon>Spiralia</taxon>
        <taxon>Lophotrochozoa</taxon>
        <taxon>Mollusca</taxon>
        <taxon>Gastropoda</taxon>
        <taxon>Caenogastropoda</taxon>
        <taxon>Sorbeoconcha</taxon>
        <taxon>Cerithioidea</taxon>
        <taxon>Batillariidae</taxon>
        <taxon>Batillaria</taxon>
    </lineage>
</organism>
<name>A0ABD0MB49_9CAEN</name>
<keyword evidence="1" id="KW-0472">Membrane</keyword>
<dbReference type="Proteomes" id="UP001519460">
    <property type="component" value="Unassembled WGS sequence"/>
</dbReference>
<sequence>MHAVPHPPVEYSSSVSTGPGVGEWLVTSVVTTVPLSIAQSRAVVKTATVGHNAAWPTVIGSCYILRSTDWFWGWFVVVFFQLLLKSVEDCLWKMRPNVVACKHYLEPRA</sequence>
<reference evidence="2 3" key="1">
    <citation type="journal article" date="2023" name="Sci. Data">
        <title>Genome assembly of the Korean intertidal mud-creeper Batillaria attramentaria.</title>
        <authorList>
            <person name="Patra A.K."/>
            <person name="Ho P.T."/>
            <person name="Jun S."/>
            <person name="Lee S.J."/>
            <person name="Kim Y."/>
            <person name="Won Y.J."/>
        </authorList>
    </citation>
    <scope>NUCLEOTIDE SEQUENCE [LARGE SCALE GENOMIC DNA]</scope>
    <source>
        <strain evidence="2">Wonlab-2016</strain>
    </source>
</reference>
<evidence type="ECO:0000256" key="1">
    <source>
        <dbReference type="SAM" id="Phobius"/>
    </source>
</evidence>